<reference evidence="2" key="1">
    <citation type="submission" date="2021-02" db="EMBL/GenBank/DDBJ databases">
        <authorList>
            <person name="Nowell W R."/>
        </authorList>
    </citation>
    <scope>NUCLEOTIDE SEQUENCE</scope>
</reference>
<gene>
    <name evidence="2" type="ORF">FNK824_LOCUS37563</name>
</gene>
<evidence type="ECO:0000313" key="2">
    <source>
        <dbReference type="EMBL" id="CAF4227746.1"/>
    </source>
</evidence>
<name>A0A820DAU0_9BILA</name>
<feature type="region of interest" description="Disordered" evidence="1">
    <location>
        <begin position="1"/>
        <end position="62"/>
    </location>
</feature>
<proteinExistence type="predicted"/>
<accession>A0A820DAU0</accession>
<comment type="caution">
    <text evidence="2">The sequence shown here is derived from an EMBL/GenBank/DDBJ whole genome shotgun (WGS) entry which is preliminary data.</text>
</comment>
<protein>
    <submittedName>
        <fullName evidence="2">Uncharacterized protein</fullName>
    </submittedName>
</protein>
<feature type="compositionally biased region" description="Acidic residues" evidence="1">
    <location>
        <begin position="15"/>
        <end position="33"/>
    </location>
</feature>
<feature type="non-terminal residue" evidence="2">
    <location>
        <position position="1"/>
    </location>
</feature>
<feature type="compositionally biased region" description="Polar residues" evidence="1">
    <location>
        <begin position="1"/>
        <end position="14"/>
    </location>
</feature>
<dbReference type="EMBL" id="CAJOBE010019320">
    <property type="protein sequence ID" value="CAF4227746.1"/>
    <property type="molecule type" value="Genomic_DNA"/>
</dbReference>
<sequence>MYEQMTSDESNVTSEQEDILDQPNESEEDDSLSDDNNQSQIQIRLPLTQKRKLSSLIMDDSD</sequence>
<organism evidence="2 3">
    <name type="scientific">Rotaria sordida</name>
    <dbReference type="NCBI Taxonomy" id="392033"/>
    <lineage>
        <taxon>Eukaryota</taxon>
        <taxon>Metazoa</taxon>
        <taxon>Spiralia</taxon>
        <taxon>Gnathifera</taxon>
        <taxon>Rotifera</taxon>
        <taxon>Eurotatoria</taxon>
        <taxon>Bdelloidea</taxon>
        <taxon>Philodinida</taxon>
        <taxon>Philodinidae</taxon>
        <taxon>Rotaria</taxon>
    </lineage>
</organism>
<dbReference type="AlphaFoldDB" id="A0A820DAU0"/>
<evidence type="ECO:0000256" key="1">
    <source>
        <dbReference type="SAM" id="MobiDB-lite"/>
    </source>
</evidence>
<evidence type="ECO:0000313" key="3">
    <source>
        <dbReference type="Proteomes" id="UP000663874"/>
    </source>
</evidence>
<dbReference type="Proteomes" id="UP000663874">
    <property type="component" value="Unassembled WGS sequence"/>
</dbReference>